<comment type="cofactor">
    <cofactor evidence="21">
        <name>Ca(2+)</name>
        <dbReference type="ChEBI" id="CHEBI:29108"/>
    </cofactor>
    <text evidence="21">Binds 1 Ca(2+) ion per subunit.</text>
</comment>
<dbReference type="GO" id="GO:0005615">
    <property type="term" value="C:extracellular space"/>
    <property type="evidence" value="ECO:0007669"/>
    <property type="project" value="Ensembl"/>
</dbReference>
<evidence type="ECO:0000256" key="22">
    <source>
        <dbReference type="PIRSR" id="PIRSR601211-3"/>
    </source>
</evidence>
<feature type="disulfide bond" evidence="22">
    <location>
        <begin position="69"/>
        <end position="144"/>
    </location>
</feature>
<evidence type="ECO:0000313" key="27">
    <source>
        <dbReference type="Proteomes" id="UP000694414"/>
    </source>
</evidence>
<feature type="active site" evidence="20">
    <location>
        <position position="111"/>
    </location>
</feature>
<dbReference type="Pfam" id="PF00068">
    <property type="entry name" value="Phospholip_A2_1"/>
    <property type="match status" value="1"/>
</dbReference>
<evidence type="ECO:0000256" key="6">
    <source>
        <dbReference type="ARBA" id="ARBA00023157"/>
    </source>
</evidence>
<dbReference type="GO" id="GO:0070374">
    <property type="term" value="P:positive regulation of ERK1 and ERK2 cascade"/>
    <property type="evidence" value="ECO:0007669"/>
    <property type="project" value="Ensembl"/>
</dbReference>
<evidence type="ECO:0000256" key="18">
    <source>
        <dbReference type="ARBA" id="ARBA00049039"/>
    </source>
</evidence>
<keyword evidence="4 24" id="KW-0964">Secreted</keyword>
<feature type="domain" description="Phospholipase A2-like central" evidence="25">
    <location>
        <begin position="21"/>
        <end position="138"/>
    </location>
</feature>
<dbReference type="GO" id="GO:0042130">
    <property type="term" value="P:negative regulation of T cell proliferation"/>
    <property type="evidence" value="ECO:0007669"/>
    <property type="project" value="TreeGrafter"/>
</dbReference>
<feature type="active site" evidence="20">
    <location>
        <position position="67"/>
    </location>
</feature>
<evidence type="ECO:0000256" key="12">
    <source>
        <dbReference type="ARBA" id="ARBA00048080"/>
    </source>
</evidence>
<evidence type="ECO:0000256" key="11">
    <source>
        <dbReference type="ARBA" id="ARBA00048015"/>
    </source>
</evidence>
<dbReference type="Proteomes" id="UP000694414">
    <property type="component" value="Unplaced"/>
</dbReference>
<feature type="disulfide bond" evidence="22">
    <location>
        <begin position="79"/>
        <end position="103"/>
    </location>
</feature>
<dbReference type="Gene3D" id="1.20.90.10">
    <property type="entry name" value="Phospholipase A2 domain"/>
    <property type="match status" value="1"/>
</dbReference>
<feature type="binding site" evidence="21">
    <location>
        <position position="49"/>
    </location>
    <ligand>
        <name>Ca(2+)</name>
        <dbReference type="ChEBI" id="CHEBI:29108"/>
    </ligand>
</feature>
<evidence type="ECO:0000313" key="26">
    <source>
        <dbReference type="Ensembl" id="ENSPSMP00000004301.1"/>
    </source>
</evidence>
<dbReference type="PANTHER" id="PTHR11716">
    <property type="entry name" value="PHOSPHOLIPASE A2 FAMILY MEMBER"/>
    <property type="match status" value="1"/>
</dbReference>
<feature type="binding site" evidence="21">
    <location>
        <position position="68"/>
    </location>
    <ligand>
        <name>Ca(2+)</name>
        <dbReference type="ChEBI" id="CHEBI:29108"/>
    </ligand>
</feature>
<evidence type="ECO:0000256" key="15">
    <source>
        <dbReference type="ARBA" id="ARBA00048541"/>
    </source>
</evidence>
<dbReference type="GO" id="GO:0005783">
    <property type="term" value="C:endoplasmic reticulum"/>
    <property type="evidence" value="ECO:0007669"/>
    <property type="project" value="Ensembl"/>
</dbReference>
<keyword evidence="5" id="KW-0081">Bacteriolytic enzyme</keyword>
<dbReference type="PRINTS" id="PR00389">
    <property type="entry name" value="PHPHLIPASEA2"/>
</dbReference>
<comment type="catalytic activity">
    <reaction evidence="8">
        <text>a 1,2-diacyl-sn-glycero-3-phosphocholine + H2O = a 1-acyl-sn-glycero-3-phosphocholine + a fatty acid + H(+)</text>
        <dbReference type="Rhea" id="RHEA:15801"/>
        <dbReference type="ChEBI" id="CHEBI:15377"/>
        <dbReference type="ChEBI" id="CHEBI:15378"/>
        <dbReference type="ChEBI" id="CHEBI:28868"/>
        <dbReference type="ChEBI" id="CHEBI:57643"/>
        <dbReference type="ChEBI" id="CHEBI:58168"/>
        <dbReference type="EC" id="3.1.1.4"/>
    </reaction>
    <physiologicalReaction direction="left-to-right" evidence="8">
        <dbReference type="Rhea" id="RHEA:15802"/>
    </physiologicalReaction>
</comment>
<evidence type="ECO:0000256" key="5">
    <source>
        <dbReference type="ARBA" id="ARBA00022638"/>
    </source>
</evidence>
<evidence type="ECO:0000256" key="19">
    <source>
        <dbReference type="ARBA" id="ARBA00049282"/>
    </source>
</evidence>
<proteinExistence type="inferred from homology"/>
<dbReference type="InterPro" id="IPR016090">
    <property type="entry name" value="PLA2-like_dom"/>
</dbReference>
<dbReference type="EC" id="3.1.1.4" evidence="24"/>
<dbReference type="GO" id="GO:0050482">
    <property type="term" value="P:arachidonate secretion"/>
    <property type="evidence" value="ECO:0007669"/>
    <property type="project" value="InterPro"/>
</dbReference>
<feature type="disulfide bond" evidence="22">
    <location>
        <begin position="63"/>
        <end position="117"/>
    </location>
</feature>
<evidence type="ECO:0000256" key="2">
    <source>
        <dbReference type="ARBA" id="ARBA00004613"/>
    </source>
</evidence>
<dbReference type="GO" id="GO:0047498">
    <property type="term" value="F:calcium-dependent phospholipase A2 activity"/>
    <property type="evidence" value="ECO:0007669"/>
    <property type="project" value="Ensembl"/>
</dbReference>
<dbReference type="GO" id="GO:0005509">
    <property type="term" value="F:calcium ion binding"/>
    <property type="evidence" value="ECO:0007669"/>
    <property type="project" value="InterPro"/>
</dbReference>
<evidence type="ECO:0000256" key="20">
    <source>
        <dbReference type="PIRSR" id="PIRSR601211-1"/>
    </source>
</evidence>
<accession>A0A8C9DEY7</accession>
<dbReference type="InterPro" id="IPR036444">
    <property type="entry name" value="PLipase_A2_dom_sf"/>
</dbReference>
<comment type="catalytic activity">
    <reaction evidence="19">
        <text>1-hexadecanoyl-2-(9Z-octadecenoyl)-sn-glycero-3-phosphoglycerol + H2O = 1-hexadecanoyl-sn-glycero-3-phosphoglycerol + (9Z)-octadecenoate + H(+)</text>
        <dbReference type="Rhea" id="RHEA:44524"/>
        <dbReference type="ChEBI" id="CHEBI:15377"/>
        <dbReference type="ChEBI" id="CHEBI:15378"/>
        <dbReference type="ChEBI" id="CHEBI:30823"/>
        <dbReference type="ChEBI" id="CHEBI:84472"/>
        <dbReference type="ChEBI" id="CHEBI:84475"/>
    </reaction>
    <physiologicalReaction direction="left-to-right" evidence="19">
        <dbReference type="Rhea" id="RHEA:44525"/>
    </physiologicalReaction>
</comment>
<comment type="similarity">
    <text evidence="3 23">Belongs to the phospholipase A2 family.</text>
</comment>
<keyword evidence="24" id="KW-0378">Hydrolase</keyword>
<dbReference type="GO" id="GO:0046337">
    <property type="term" value="P:phosphatidylethanolamine metabolic process"/>
    <property type="evidence" value="ECO:0007669"/>
    <property type="project" value="Ensembl"/>
</dbReference>
<evidence type="ECO:0000256" key="10">
    <source>
        <dbReference type="ARBA" id="ARBA00036775"/>
    </source>
</evidence>
<keyword evidence="6 22" id="KW-1015">Disulfide bond</keyword>
<reference evidence="26" key="1">
    <citation type="submission" date="2025-08" db="UniProtKB">
        <authorList>
            <consortium name="Ensembl"/>
        </authorList>
    </citation>
    <scope>IDENTIFICATION</scope>
</reference>
<keyword evidence="24" id="KW-0443">Lipid metabolism</keyword>
<evidence type="ECO:0000256" key="1">
    <source>
        <dbReference type="ARBA" id="ARBA00004450"/>
    </source>
</evidence>
<gene>
    <name evidence="26" type="primary">PLA2G2A</name>
</gene>
<protein>
    <recommendedName>
        <fullName evidence="24">Phospholipase A2</fullName>
        <ecNumber evidence="24">3.1.1.4</ecNumber>
    </recommendedName>
</protein>
<dbReference type="GO" id="GO:0016042">
    <property type="term" value="P:lipid catabolic process"/>
    <property type="evidence" value="ECO:0007669"/>
    <property type="project" value="InterPro"/>
</dbReference>
<evidence type="ECO:0000256" key="23">
    <source>
        <dbReference type="RuleBase" id="RU003654"/>
    </source>
</evidence>
<evidence type="ECO:0000256" key="9">
    <source>
        <dbReference type="ARBA" id="ARBA00036719"/>
    </source>
</evidence>
<dbReference type="GO" id="GO:0005543">
    <property type="term" value="F:phospholipid binding"/>
    <property type="evidence" value="ECO:0007669"/>
    <property type="project" value="Ensembl"/>
</dbReference>
<feature type="disulfide bond" evidence="22">
    <location>
        <begin position="97"/>
        <end position="108"/>
    </location>
</feature>
<dbReference type="SMART" id="SM00085">
    <property type="entry name" value="PA2c"/>
    <property type="match status" value="1"/>
</dbReference>
<name>A0A8C9DEY7_PROSS</name>
<comment type="catalytic activity">
    <reaction evidence="16">
        <text>1-hexadecanoyl-2-(9Z-octadecenoyl)-sn-glycero-3-phosphoethanolamine + H2O = 1-hexadecanoyl-sn-glycero-3-phosphoethanolamine + (9Z)-octadecenoate + H(+)</text>
        <dbReference type="Rhea" id="RHEA:40911"/>
        <dbReference type="ChEBI" id="CHEBI:15377"/>
        <dbReference type="ChEBI" id="CHEBI:15378"/>
        <dbReference type="ChEBI" id="CHEBI:30823"/>
        <dbReference type="ChEBI" id="CHEBI:73004"/>
        <dbReference type="ChEBI" id="CHEBI:73007"/>
    </reaction>
    <physiologicalReaction direction="left-to-right" evidence="16">
        <dbReference type="Rhea" id="RHEA:40912"/>
    </physiologicalReaction>
</comment>
<dbReference type="CDD" id="cd00125">
    <property type="entry name" value="PLA2c"/>
    <property type="match status" value="1"/>
</dbReference>
<feature type="disulfide bond" evidence="22">
    <location>
        <begin position="48"/>
        <end position="64"/>
    </location>
</feature>
<comment type="catalytic activity">
    <reaction evidence="18">
        <text>1-hexadecanoyl-2-(9Z,12Z-octadecadienoyl)-sn-glycero-3-phosphoethanolamine + H2O = 1-hexadecanoyl-sn-glycero-3-phosphoethanolamine + (9Z,12Z)-octadecadienoate + H(+)</text>
        <dbReference type="Rhea" id="RHEA:40815"/>
        <dbReference type="ChEBI" id="CHEBI:15377"/>
        <dbReference type="ChEBI" id="CHEBI:15378"/>
        <dbReference type="ChEBI" id="CHEBI:30245"/>
        <dbReference type="ChEBI" id="CHEBI:73004"/>
        <dbReference type="ChEBI" id="CHEBI:73008"/>
    </reaction>
    <physiologicalReaction direction="left-to-right" evidence="18">
        <dbReference type="Rhea" id="RHEA:40816"/>
    </physiologicalReaction>
</comment>
<comment type="catalytic activity">
    <reaction evidence="15">
        <text>1-hexadecanoyl-2-(5Z,8Z,11Z,14Z-eicosatetraenoyl)-sn-glycero-3-phosphoethanolamine + H2O = 1-hexadecanoyl-sn-glycero-3-phosphoethanolamine + (5Z,8Z,11Z,14Z)-eicosatetraenoate + H(+)</text>
        <dbReference type="Rhea" id="RHEA:40431"/>
        <dbReference type="ChEBI" id="CHEBI:15377"/>
        <dbReference type="ChEBI" id="CHEBI:15378"/>
        <dbReference type="ChEBI" id="CHEBI:32395"/>
        <dbReference type="ChEBI" id="CHEBI:73004"/>
        <dbReference type="ChEBI" id="CHEBI:73009"/>
    </reaction>
    <physiologicalReaction direction="left-to-right" evidence="15">
        <dbReference type="Rhea" id="RHEA:40432"/>
    </physiologicalReaction>
</comment>
<dbReference type="PROSITE" id="PS00119">
    <property type="entry name" value="PA2_ASP"/>
    <property type="match status" value="1"/>
</dbReference>
<comment type="catalytic activity">
    <reaction evidence="7">
        <text>1-hexadecanoyl-2-(9Z,12Z-octadecadienoyl)-sn-glycero-3-phosphocholine + H2O = (9Z,12Z)-octadecadienoate + 1-hexadecanoyl-sn-glycero-3-phosphocholine + H(+)</text>
        <dbReference type="Rhea" id="RHEA:40811"/>
        <dbReference type="ChEBI" id="CHEBI:15377"/>
        <dbReference type="ChEBI" id="CHEBI:15378"/>
        <dbReference type="ChEBI" id="CHEBI:30245"/>
        <dbReference type="ChEBI" id="CHEBI:72998"/>
        <dbReference type="ChEBI" id="CHEBI:73002"/>
    </reaction>
    <physiologicalReaction direction="left-to-right" evidence="7">
        <dbReference type="Rhea" id="RHEA:40812"/>
    </physiologicalReaction>
</comment>
<feature type="disulfide bond" evidence="22">
    <location>
        <begin position="70"/>
        <end position="110"/>
    </location>
</feature>
<evidence type="ECO:0000256" key="3">
    <source>
        <dbReference type="ARBA" id="ARBA00007056"/>
    </source>
</evidence>
<keyword evidence="21 24" id="KW-0106">Calcium</keyword>
<comment type="catalytic activity">
    <reaction evidence="17">
        <text>1-hexadecanoyl-2-(9Z-octadecenoyl)-sn-glycero-3-phosphocholine + H2O = 1-hexadecanoyl-sn-glycero-3-phosphocholine + (9Z)-octadecenoate + H(+)</text>
        <dbReference type="Rhea" id="RHEA:38779"/>
        <dbReference type="ChEBI" id="CHEBI:15377"/>
        <dbReference type="ChEBI" id="CHEBI:15378"/>
        <dbReference type="ChEBI" id="CHEBI:30823"/>
        <dbReference type="ChEBI" id="CHEBI:72998"/>
        <dbReference type="ChEBI" id="CHEBI:73001"/>
    </reaction>
    <physiologicalReaction direction="left-to-right" evidence="17">
        <dbReference type="Rhea" id="RHEA:38780"/>
    </physiologicalReaction>
</comment>
<keyword evidence="21" id="KW-0479">Metal-binding</keyword>
<dbReference type="GO" id="GO:0050830">
    <property type="term" value="P:defense response to Gram-positive bacterium"/>
    <property type="evidence" value="ECO:0007669"/>
    <property type="project" value="Ensembl"/>
</dbReference>
<evidence type="ECO:0000256" key="17">
    <source>
        <dbReference type="ARBA" id="ARBA00048699"/>
    </source>
</evidence>
<comment type="catalytic activity">
    <reaction evidence="14">
        <text>1,2-dihexadecanoyl-sn-glycero-3-phosphocholine + H2O = 1-hexadecanoyl-sn-glycero-3-phosphocholine + hexadecanoate + H(+)</text>
        <dbReference type="Rhea" id="RHEA:41223"/>
        <dbReference type="ChEBI" id="CHEBI:7896"/>
        <dbReference type="ChEBI" id="CHEBI:15377"/>
        <dbReference type="ChEBI" id="CHEBI:15378"/>
        <dbReference type="ChEBI" id="CHEBI:72998"/>
        <dbReference type="ChEBI" id="CHEBI:72999"/>
    </reaction>
    <physiologicalReaction direction="left-to-right" evidence="14">
        <dbReference type="Rhea" id="RHEA:41224"/>
    </physiologicalReaction>
</comment>
<comment type="catalytic activity">
    <reaction evidence="13">
        <text>N-hexadecanoyl-1,2-di-(9Z-octadecenoyl)-sn-glycero-3-phosphoethanolamine + H2O = N-hexadecanoyl-1-(9Z-octadecenoyl)-sn-glycero-3-phosphoethanolamine + (9Z)-octadecenoate + H(+)</text>
        <dbReference type="Rhea" id="RHEA:45424"/>
        <dbReference type="ChEBI" id="CHEBI:15377"/>
        <dbReference type="ChEBI" id="CHEBI:15378"/>
        <dbReference type="ChEBI" id="CHEBI:30823"/>
        <dbReference type="ChEBI" id="CHEBI:78097"/>
        <dbReference type="ChEBI" id="CHEBI:85217"/>
    </reaction>
    <physiologicalReaction direction="left-to-right" evidence="13">
        <dbReference type="Rhea" id="RHEA:45425"/>
    </physiologicalReaction>
</comment>
<feature type="binding site" evidence="21">
    <location>
        <position position="51"/>
    </location>
    <ligand>
        <name>Ca(2+)</name>
        <dbReference type="ChEBI" id="CHEBI:29108"/>
    </ligand>
</feature>
<feature type="binding site" evidence="21">
    <location>
        <position position="47"/>
    </location>
    <ligand>
        <name>Ca(2+)</name>
        <dbReference type="ChEBI" id="CHEBI:29108"/>
    </ligand>
</feature>
<comment type="catalytic activity">
    <reaction evidence="9">
        <text>1-hexadecanoyl-2-(4Z,7Z,10Z,13Z,16Z,19Z-docosahexaenoyl)-sn-glycero-3-phosphocholine + H2O = (4Z,7Z,10Z,13Z,16Z,19Z)-docosahexaenoate + 1-hexadecanoyl-sn-glycero-3-phosphocholine + H(+)</text>
        <dbReference type="Rhea" id="RHEA:41231"/>
        <dbReference type="ChEBI" id="CHEBI:15377"/>
        <dbReference type="ChEBI" id="CHEBI:15378"/>
        <dbReference type="ChEBI" id="CHEBI:72998"/>
        <dbReference type="ChEBI" id="CHEBI:74963"/>
        <dbReference type="ChEBI" id="CHEBI:77016"/>
    </reaction>
    <physiologicalReaction direction="left-to-right" evidence="9">
        <dbReference type="Rhea" id="RHEA:41232"/>
    </physiologicalReaction>
</comment>
<comment type="subcellular location">
    <subcellularLocation>
        <location evidence="1">Mitochondrion outer membrane</location>
        <topology evidence="1">Peripheral membrane protein</topology>
    </subcellularLocation>
    <subcellularLocation>
        <location evidence="2 24">Secreted</location>
    </subcellularLocation>
</comment>
<feature type="chain" id="PRO_5034348517" description="Phospholipase A2" evidence="24">
    <location>
        <begin position="21"/>
        <end position="144"/>
    </location>
</feature>
<evidence type="ECO:0000256" key="14">
    <source>
        <dbReference type="ARBA" id="ARBA00048227"/>
    </source>
</evidence>
<keyword evidence="5" id="KW-0929">Antimicrobial</keyword>
<comment type="catalytic activity">
    <reaction evidence="12">
        <text>1,2-dihexadecanoyl-sn-glycero-3-phospho-(1'-sn-glycerol) + H2O = 1-hexadecanoyl-sn-glycero-3-phospho-(1'-sn-glycerol) + hexadecanoate + H(+)</text>
        <dbReference type="Rhea" id="RHEA:45472"/>
        <dbReference type="ChEBI" id="CHEBI:7896"/>
        <dbReference type="ChEBI" id="CHEBI:15377"/>
        <dbReference type="ChEBI" id="CHEBI:15378"/>
        <dbReference type="ChEBI" id="CHEBI:72829"/>
        <dbReference type="ChEBI" id="CHEBI:75158"/>
    </reaction>
    <physiologicalReaction direction="left-to-right" evidence="12">
        <dbReference type="Rhea" id="RHEA:45473"/>
    </physiologicalReaction>
</comment>
<comment type="catalytic activity">
    <reaction evidence="11">
        <text>1-hexadecanoyl-2-(9Z-octadecenoyl)-sn-glycero-3-phospho-(1'-sn-glycerol) + H2O = 1-hexadecanoyl-sn-glycero-3-phospho-(1'-sn-glycerol) + (9Z)-octadecenoate + H(+)</text>
        <dbReference type="Rhea" id="RHEA:40919"/>
        <dbReference type="ChEBI" id="CHEBI:15377"/>
        <dbReference type="ChEBI" id="CHEBI:15378"/>
        <dbReference type="ChEBI" id="CHEBI:30823"/>
        <dbReference type="ChEBI" id="CHEBI:72841"/>
        <dbReference type="ChEBI" id="CHEBI:75158"/>
    </reaction>
    <physiologicalReaction direction="left-to-right" evidence="11">
        <dbReference type="Rhea" id="RHEA:40920"/>
    </physiologicalReaction>
</comment>
<dbReference type="InterPro" id="IPR033112">
    <property type="entry name" value="PLA2_Asp_AS"/>
</dbReference>
<evidence type="ECO:0000259" key="25">
    <source>
        <dbReference type="SMART" id="SM00085"/>
    </source>
</evidence>
<dbReference type="InterPro" id="IPR033113">
    <property type="entry name" value="PLA2_histidine"/>
</dbReference>
<dbReference type="GO" id="GO:1902563">
    <property type="term" value="P:regulation of neutrophil activation"/>
    <property type="evidence" value="ECO:0007669"/>
    <property type="project" value="Ensembl"/>
</dbReference>
<keyword evidence="27" id="KW-1185">Reference proteome</keyword>
<dbReference type="InterPro" id="IPR001211">
    <property type="entry name" value="PLA2"/>
</dbReference>
<dbReference type="GO" id="GO:0046470">
    <property type="term" value="P:phosphatidylcholine metabolic process"/>
    <property type="evidence" value="ECO:0007669"/>
    <property type="project" value="Ensembl"/>
</dbReference>
<reference evidence="26" key="2">
    <citation type="submission" date="2025-09" db="UniProtKB">
        <authorList>
            <consortium name="Ensembl"/>
        </authorList>
    </citation>
    <scope>IDENTIFICATION</scope>
</reference>
<evidence type="ECO:0000256" key="13">
    <source>
        <dbReference type="ARBA" id="ARBA00048221"/>
    </source>
</evidence>
<dbReference type="GO" id="GO:0034374">
    <property type="term" value="P:low-density lipoprotein particle remodeling"/>
    <property type="evidence" value="ECO:0007669"/>
    <property type="project" value="Ensembl"/>
</dbReference>
<evidence type="ECO:0000256" key="7">
    <source>
        <dbReference type="ARBA" id="ARBA00023408"/>
    </source>
</evidence>
<dbReference type="GO" id="GO:0038166">
    <property type="term" value="P:angiotensin-activated signaling pathway"/>
    <property type="evidence" value="ECO:0007669"/>
    <property type="project" value="Ensembl"/>
</dbReference>
<dbReference type="PANTHER" id="PTHR11716:SF9">
    <property type="entry name" value="PHOSPHOLIPASE A2, MEMBRANE ASSOCIATED"/>
    <property type="match status" value="1"/>
</dbReference>
<sequence length="144" mass="15973">MKTLLLLAVIVAFGPLRVHGGLLHLGEMIALTTGKEVVTSYAFYGCYCGLGGEGSPVDETDWCCAVHDCCYTRLEKLGCGTKFLSYKFNHNGSEITCENQDTCKNQLCDCDKNLSYCLARNKETYNDTYWFYPNNKCSGSSLPC</sequence>
<dbReference type="GO" id="GO:0031640">
    <property type="term" value="P:killing of cells of another organism"/>
    <property type="evidence" value="ECO:0007669"/>
    <property type="project" value="UniProtKB-KW"/>
</dbReference>
<feature type="signal peptide" evidence="24">
    <location>
        <begin position="1"/>
        <end position="20"/>
    </location>
</feature>
<dbReference type="GO" id="GO:0005741">
    <property type="term" value="C:mitochondrial outer membrane"/>
    <property type="evidence" value="ECO:0007669"/>
    <property type="project" value="UniProtKB-SubCell"/>
</dbReference>
<evidence type="ECO:0000256" key="21">
    <source>
        <dbReference type="PIRSR" id="PIRSR601211-2"/>
    </source>
</evidence>
<evidence type="ECO:0000256" key="8">
    <source>
        <dbReference type="ARBA" id="ARBA00023422"/>
    </source>
</evidence>
<dbReference type="GeneTree" id="ENSGT00940000155096"/>
<evidence type="ECO:0000256" key="4">
    <source>
        <dbReference type="ARBA" id="ARBA00022525"/>
    </source>
</evidence>
<dbReference type="AlphaFoldDB" id="A0A8C9DEY7"/>
<dbReference type="FunFam" id="1.20.90.10:FF:000001">
    <property type="entry name" value="Basic phospholipase A2 homolog"/>
    <property type="match status" value="1"/>
</dbReference>
<keyword evidence="24" id="KW-0732">Signal</keyword>
<evidence type="ECO:0000256" key="24">
    <source>
        <dbReference type="RuleBase" id="RU361236"/>
    </source>
</evidence>
<dbReference type="Ensembl" id="ENSPSMT00000005199.1">
    <property type="protein sequence ID" value="ENSPSMP00000004301.1"/>
    <property type="gene ID" value="ENSPSMG00000003444.1"/>
</dbReference>
<evidence type="ECO:0000256" key="16">
    <source>
        <dbReference type="ARBA" id="ARBA00048613"/>
    </source>
</evidence>
<dbReference type="GO" id="GO:0046473">
    <property type="term" value="P:phosphatidic acid metabolic process"/>
    <property type="evidence" value="ECO:0007669"/>
    <property type="project" value="Ensembl"/>
</dbReference>
<dbReference type="SUPFAM" id="SSF48619">
    <property type="entry name" value="Phospholipase A2, PLA2"/>
    <property type="match status" value="1"/>
</dbReference>
<organism evidence="26 27">
    <name type="scientific">Prolemur simus</name>
    <name type="common">Greater bamboo lemur</name>
    <name type="synonym">Hapalemur simus</name>
    <dbReference type="NCBI Taxonomy" id="1328070"/>
    <lineage>
        <taxon>Eukaryota</taxon>
        <taxon>Metazoa</taxon>
        <taxon>Chordata</taxon>
        <taxon>Craniata</taxon>
        <taxon>Vertebrata</taxon>
        <taxon>Euteleostomi</taxon>
        <taxon>Mammalia</taxon>
        <taxon>Eutheria</taxon>
        <taxon>Euarchontoglires</taxon>
        <taxon>Primates</taxon>
        <taxon>Strepsirrhini</taxon>
        <taxon>Lemuriformes</taxon>
        <taxon>Lemuridae</taxon>
        <taxon>Prolemur</taxon>
    </lineage>
</organism>
<comment type="catalytic activity">
    <reaction evidence="10">
        <text>a 1,2-diacyl-sn-glycero-3-phosphoethanolamine + H2O = a 1-acyl-sn-glycero-3-phosphoethanolamine + a fatty acid + H(+)</text>
        <dbReference type="Rhea" id="RHEA:44604"/>
        <dbReference type="ChEBI" id="CHEBI:15377"/>
        <dbReference type="ChEBI" id="CHEBI:15378"/>
        <dbReference type="ChEBI" id="CHEBI:28868"/>
        <dbReference type="ChEBI" id="CHEBI:64381"/>
        <dbReference type="ChEBI" id="CHEBI:64612"/>
    </reaction>
    <physiologicalReaction direction="left-to-right" evidence="10">
        <dbReference type="Rhea" id="RHEA:44605"/>
    </physiologicalReaction>
</comment>
<dbReference type="PROSITE" id="PS00118">
    <property type="entry name" value="PA2_HIS"/>
    <property type="match status" value="1"/>
</dbReference>